<sequence>MLFSRVPTTGEIHSYHIEHGRQQKKRNNHQTHTHQHTQGSTESLLARQLDAKMHISEVPRMGQEQPGVTQGVSSPLITQQYGKWNPQMAVLKKFLQEDFFNGQVRMKSTNSCSSTSRI</sequence>
<reference evidence="2 3" key="1">
    <citation type="journal article" date="2018" name="Genome Biol. Evol.">
        <title>Multiple Roots of Fruiting Body Formation in Amoebozoa.</title>
        <authorList>
            <person name="Hillmann F."/>
            <person name="Forbes G."/>
            <person name="Novohradska S."/>
            <person name="Ferling I."/>
            <person name="Riege K."/>
            <person name="Groth M."/>
            <person name="Westermann M."/>
            <person name="Marz M."/>
            <person name="Spaller T."/>
            <person name="Winckler T."/>
            <person name="Schaap P."/>
            <person name="Glockner G."/>
        </authorList>
    </citation>
    <scope>NUCLEOTIDE SEQUENCE [LARGE SCALE GENOMIC DNA]</scope>
    <source>
        <strain evidence="2 3">Jena</strain>
    </source>
</reference>
<accession>A0A2P6NCC9</accession>
<evidence type="ECO:0000313" key="2">
    <source>
        <dbReference type="EMBL" id="PRP81621.1"/>
    </source>
</evidence>
<evidence type="ECO:0000313" key="3">
    <source>
        <dbReference type="Proteomes" id="UP000241769"/>
    </source>
</evidence>
<dbReference type="AlphaFoldDB" id="A0A2P6NCC9"/>
<protein>
    <submittedName>
        <fullName evidence="2">Uncharacterized protein</fullName>
    </submittedName>
</protein>
<dbReference type="EMBL" id="MDYQ01000121">
    <property type="protein sequence ID" value="PRP81621.1"/>
    <property type="molecule type" value="Genomic_DNA"/>
</dbReference>
<name>A0A2P6NCC9_9EUKA</name>
<feature type="region of interest" description="Disordered" evidence="1">
    <location>
        <begin position="1"/>
        <end position="42"/>
    </location>
</feature>
<keyword evidence="3" id="KW-1185">Reference proteome</keyword>
<gene>
    <name evidence="2" type="ORF">PROFUN_01128</name>
</gene>
<proteinExistence type="predicted"/>
<organism evidence="2 3">
    <name type="scientific">Planoprotostelium fungivorum</name>
    <dbReference type="NCBI Taxonomy" id="1890364"/>
    <lineage>
        <taxon>Eukaryota</taxon>
        <taxon>Amoebozoa</taxon>
        <taxon>Evosea</taxon>
        <taxon>Variosea</taxon>
        <taxon>Cavosteliida</taxon>
        <taxon>Cavosteliaceae</taxon>
        <taxon>Planoprotostelium</taxon>
    </lineage>
</organism>
<comment type="caution">
    <text evidence="2">The sequence shown here is derived from an EMBL/GenBank/DDBJ whole genome shotgun (WGS) entry which is preliminary data.</text>
</comment>
<dbReference type="InParanoid" id="A0A2P6NCC9"/>
<dbReference type="Proteomes" id="UP000241769">
    <property type="component" value="Unassembled WGS sequence"/>
</dbReference>
<feature type="compositionally biased region" description="Basic residues" evidence="1">
    <location>
        <begin position="22"/>
        <end position="35"/>
    </location>
</feature>
<evidence type="ECO:0000256" key="1">
    <source>
        <dbReference type="SAM" id="MobiDB-lite"/>
    </source>
</evidence>